<accession>A0AAV4ZB57</accession>
<gene>
    <name evidence="1" type="ORF">OICFNHDK_3781</name>
</gene>
<proteinExistence type="predicted"/>
<evidence type="ECO:0008006" key="3">
    <source>
        <dbReference type="Google" id="ProtNLM"/>
    </source>
</evidence>
<evidence type="ECO:0000313" key="2">
    <source>
        <dbReference type="Proteomes" id="UP001055307"/>
    </source>
</evidence>
<name>A0AAV4ZB57_9HYPH</name>
<reference evidence="1" key="2">
    <citation type="submission" date="2021-08" db="EMBL/GenBank/DDBJ databases">
        <authorList>
            <person name="Tani A."/>
            <person name="Ola A."/>
            <person name="Ogura Y."/>
            <person name="Katsura K."/>
            <person name="Hayashi T."/>
        </authorList>
    </citation>
    <scope>NUCLEOTIDE SEQUENCE</scope>
    <source>
        <strain evidence="1">DSM 21893</strain>
    </source>
</reference>
<protein>
    <recommendedName>
        <fullName evidence="3">DUF551 domain-containing protein</fullName>
    </recommendedName>
</protein>
<keyword evidence="2" id="KW-1185">Reference proteome</keyword>
<evidence type="ECO:0000313" key="1">
    <source>
        <dbReference type="EMBL" id="GJD41298.1"/>
    </source>
</evidence>
<dbReference type="AlphaFoldDB" id="A0AAV4ZB57"/>
<sequence length="97" mass="11205">MGWQSIDGAPRDGTWVLVRGGKPSWEEGYGDDPADPPPAVVAKWVPEREREFREPPDETREEYDDYLRTVGSWYFAAWDSALRSDYADPTEWMPLPE</sequence>
<dbReference type="Proteomes" id="UP001055307">
    <property type="component" value="Unassembled WGS sequence"/>
</dbReference>
<reference evidence="1" key="1">
    <citation type="journal article" date="2016" name="Front. Microbiol.">
        <title>Genome Sequence of the Piezophilic, Mesophilic Sulfate-Reducing Bacterium Desulfovibrio indicus J2T.</title>
        <authorList>
            <person name="Cao J."/>
            <person name="Maignien L."/>
            <person name="Shao Z."/>
            <person name="Alain K."/>
            <person name="Jebbar M."/>
        </authorList>
    </citation>
    <scope>NUCLEOTIDE SEQUENCE</scope>
    <source>
        <strain evidence="1">DSM 21893</strain>
    </source>
</reference>
<dbReference type="EMBL" id="BPQF01000019">
    <property type="protein sequence ID" value="GJD41298.1"/>
    <property type="molecule type" value="Genomic_DNA"/>
</dbReference>
<organism evidence="1 2">
    <name type="scientific">Methylobacterium bullatum</name>
    <dbReference type="NCBI Taxonomy" id="570505"/>
    <lineage>
        <taxon>Bacteria</taxon>
        <taxon>Pseudomonadati</taxon>
        <taxon>Pseudomonadota</taxon>
        <taxon>Alphaproteobacteria</taxon>
        <taxon>Hyphomicrobiales</taxon>
        <taxon>Methylobacteriaceae</taxon>
        <taxon>Methylobacterium</taxon>
    </lineage>
</organism>
<comment type="caution">
    <text evidence="1">The sequence shown here is derived from an EMBL/GenBank/DDBJ whole genome shotgun (WGS) entry which is preliminary data.</text>
</comment>